<sequence length="240" mass="25275">KNEIHRIVIAGGDSHPAEEEEDGSSDVMAEGFSSNFEPSSKELVSLLLGKTSEDDSARQSERLCMARMAQVTSNRIYGFYGGYPGISADAWEALDADPDSVVLLPMPAIDEQQQRHPAAVEPAQLAIDNAILMQIRDRERMAIERASKSKSGRGRGGGASNGSVSGRGGSKRGGGNTTPRGEKQRKPRAKAAGKDDGSSVVPTPRPGTPEGPPGAKRPRIDEQQPSTDVSPASGANIVTS</sequence>
<protein>
    <submittedName>
        <fullName evidence="1">Uncharacterized protein</fullName>
    </submittedName>
</protein>
<reference evidence="1" key="1">
    <citation type="submission" date="2022-07" db="EMBL/GenBank/DDBJ databases">
        <title>Phylogenomic reconstructions and comparative analyses of Kickxellomycotina fungi.</title>
        <authorList>
            <person name="Reynolds N.K."/>
            <person name="Stajich J.E."/>
            <person name="Barry K."/>
            <person name="Grigoriev I.V."/>
            <person name="Crous P."/>
            <person name="Smith M.E."/>
        </authorList>
    </citation>
    <scope>NUCLEOTIDE SEQUENCE</scope>
    <source>
        <strain evidence="1">CBS 190363</strain>
    </source>
</reference>
<proteinExistence type="predicted"/>
<feature type="non-terminal residue" evidence="1">
    <location>
        <position position="1"/>
    </location>
</feature>
<gene>
    <name evidence="1" type="ORF">IWW38_003807</name>
</gene>
<evidence type="ECO:0000313" key="1">
    <source>
        <dbReference type="EMBL" id="KAJ2891030.1"/>
    </source>
</evidence>
<keyword evidence="2" id="KW-1185">Reference proteome</keyword>
<dbReference type="EMBL" id="JANBVB010001121">
    <property type="protein sequence ID" value="KAJ2891030.1"/>
    <property type="molecule type" value="Genomic_DNA"/>
</dbReference>
<accession>A0ACC1M035</accession>
<comment type="caution">
    <text evidence="1">The sequence shown here is derived from an EMBL/GenBank/DDBJ whole genome shotgun (WGS) entry which is preliminary data.</text>
</comment>
<organism evidence="1 2">
    <name type="scientific">Coemansia aciculifera</name>
    <dbReference type="NCBI Taxonomy" id="417176"/>
    <lineage>
        <taxon>Eukaryota</taxon>
        <taxon>Fungi</taxon>
        <taxon>Fungi incertae sedis</taxon>
        <taxon>Zoopagomycota</taxon>
        <taxon>Kickxellomycotina</taxon>
        <taxon>Kickxellomycetes</taxon>
        <taxon>Kickxellales</taxon>
        <taxon>Kickxellaceae</taxon>
        <taxon>Coemansia</taxon>
    </lineage>
</organism>
<name>A0ACC1M035_9FUNG</name>
<evidence type="ECO:0000313" key="2">
    <source>
        <dbReference type="Proteomes" id="UP001139981"/>
    </source>
</evidence>
<dbReference type="Proteomes" id="UP001139981">
    <property type="component" value="Unassembled WGS sequence"/>
</dbReference>